<evidence type="ECO:0000256" key="7">
    <source>
        <dbReference type="PIRSR" id="PIRSR001235-1"/>
    </source>
</evidence>
<dbReference type="SUPFAM" id="SSF53187">
    <property type="entry name" value="Zn-dependent exopeptidases"/>
    <property type="match status" value="1"/>
</dbReference>
<evidence type="ECO:0000313" key="10">
    <source>
        <dbReference type="EMBL" id="MBA2933540.1"/>
    </source>
</evidence>
<comment type="subunit">
    <text evidence="3">Homodimer.</text>
</comment>
<comment type="cofactor">
    <cofactor evidence="1">
        <name>Mn(2+)</name>
        <dbReference type="ChEBI" id="CHEBI:29035"/>
    </cofactor>
</comment>
<protein>
    <submittedName>
        <fullName evidence="10">Zn-dependent hydrolase</fullName>
    </submittedName>
</protein>
<proteinExistence type="inferred from homology"/>
<keyword evidence="4 7" id="KW-0479">Metal-binding</keyword>
<dbReference type="InterPro" id="IPR002933">
    <property type="entry name" value="Peptidase_M20"/>
</dbReference>
<feature type="binding site" evidence="8">
    <location>
        <position position="275"/>
    </location>
    <ligand>
        <name>allantoate</name>
        <dbReference type="ChEBI" id="CHEBI:17536"/>
    </ligand>
</feature>
<dbReference type="CDD" id="cd03884">
    <property type="entry name" value="M20_bAS"/>
    <property type="match status" value="1"/>
</dbReference>
<comment type="cofactor">
    <cofactor evidence="7">
        <name>Zn(2+)</name>
        <dbReference type="ChEBI" id="CHEBI:29105"/>
    </cofactor>
    <text evidence="7">Binds 2 Zn(2+) ions per subunit.</text>
</comment>
<dbReference type="PANTHER" id="PTHR32494">
    <property type="entry name" value="ALLANTOATE DEIMINASE-RELATED"/>
    <property type="match status" value="1"/>
</dbReference>
<feature type="binding site" evidence="7">
    <location>
        <position position="383"/>
    </location>
    <ligand>
        <name>Zn(2+)</name>
        <dbReference type="ChEBI" id="CHEBI:29105"/>
        <label>2</label>
    </ligand>
</feature>
<dbReference type="Proteomes" id="UP000570166">
    <property type="component" value="Unassembled WGS sequence"/>
</dbReference>
<dbReference type="NCBIfam" id="NF009531">
    <property type="entry name" value="PRK12893.1-5"/>
    <property type="match status" value="1"/>
</dbReference>
<dbReference type="Gene3D" id="3.40.630.10">
    <property type="entry name" value="Zn peptidases"/>
    <property type="match status" value="1"/>
</dbReference>
<dbReference type="PROSITE" id="PS00758">
    <property type="entry name" value="ARGE_DAPE_CPG2_1"/>
    <property type="match status" value="1"/>
</dbReference>
<evidence type="ECO:0000256" key="2">
    <source>
        <dbReference type="ARBA" id="ARBA00006153"/>
    </source>
</evidence>
<feature type="binding site" evidence="8">
    <location>
        <position position="288"/>
    </location>
    <ligand>
        <name>allantoate</name>
        <dbReference type="ChEBI" id="CHEBI:17536"/>
    </ligand>
</feature>
<keyword evidence="11" id="KW-1185">Reference proteome</keyword>
<name>A0A838L3P2_9SPHN</name>
<evidence type="ECO:0000313" key="11">
    <source>
        <dbReference type="Proteomes" id="UP000570166"/>
    </source>
</evidence>
<evidence type="ECO:0000256" key="8">
    <source>
        <dbReference type="PIRSR" id="PIRSR001235-2"/>
    </source>
</evidence>
<feature type="binding site" evidence="7">
    <location>
        <position position="90"/>
    </location>
    <ligand>
        <name>Zn(2+)</name>
        <dbReference type="ChEBI" id="CHEBI:29105"/>
        <label>1</label>
    </ligand>
</feature>
<feature type="binding site" evidence="7">
    <location>
        <position position="124"/>
    </location>
    <ligand>
        <name>Zn(2+)</name>
        <dbReference type="ChEBI" id="CHEBI:29105"/>
        <label>2</label>
    </ligand>
</feature>
<feature type="binding site" evidence="7">
    <location>
        <position position="186"/>
    </location>
    <ligand>
        <name>Zn(2+)</name>
        <dbReference type="ChEBI" id="CHEBI:29105"/>
        <label>1</label>
    </ligand>
</feature>
<dbReference type="GO" id="GO:0046872">
    <property type="term" value="F:metal ion binding"/>
    <property type="evidence" value="ECO:0007669"/>
    <property type="project" value="UniProtKB-KW"/>
</dbReference>
<dbReference type="InterPro" id="IPR011650">
    <property type="entry name" value="Peptidase_M20_dimer"/>
</dbReference>
<organism evidence="10 11">
    <name type="scientific">Sphingomonas chungangi</name>
    <dbReference type="NCBI Taxonomy" id="2683589"/>
    <lineage>
        <taxon>Bacteria</taxon>
        <taxon>Pseudomonadati</taxon>
        <taxon>Pseudomonadota</taxon>
        <taxon>Alphaproteobacteria</taxon>
        <taxon>Sphingomonadales</taxon>
        <taxon>Sphingomonadaceae</taxon>
        <taxon>Sphingomonas</taxon>
    </lineage>
</organism>
<dbReference type="Pfam" id="PF07687">
    <property type="entry name" value="M20_dimer"/>
    <property type="match status" value="1"/>
</dbReference>
<dbReference type="Gene3D" id="3.30.70.360">
    <property type="match status" value="1"/>
</dbReference>
<gene>
    <name evidence="10" type="ORF">HZF05_05465</name>
</gene>
<comment type="similarity">
    <text evidence="2">Belongs to the peptidase M20 family.</text>
</comment>
<evidence type="ECO:0000256" key="3">
    <source>
        <dbReference type="ARBA" id="ARBA00011738"/>
    </source>
</evidence>
<feature type="binding site" evidence="7">
    <location>
        <position position="90"/>
    </location>
    <ligand>
        <name>Zn(2+)</name>
        <dbReference type="ChEBI" id="CHEBI:29105"/>
        <label>2</label>
    </ligand>
</feature>
<dbReference type="SUPFAM" id="SSF55031">
    <property type="entry name" value="Bacterial exopeptidase dimerisation domain"/>
    <property type="match status" value="1"/>
</dbReference>
<comment type="caution">
    <text evidence="10">The sequence shown here is derived from an EMBL/GenBank/DDBJ whole genome shotgun (WGS) entry which is preliminary data.</text>
</comment>
<dbReference type="PIRSF" id="PIRSF001235">
    <property type="entry name" value="Amidase_carbamoylase"/>
    <property type="match status" value="1"/>
</dbReference>
<feature type="domain" description="Peptidase M20 dimerisation" evidence="9">
    <location>
        <begin position="206"/>
        <end position="293"/>
    </location>
</feature>
<feature type="binding site" evidence="8">
    <location>
        <position position="211"/>
    </location>
    <ligand>
        <name>allantoate</name>
        <dbReference type="ChEBI" id="CHEBI:17536"/>
    </ligand>
</feature>
<dbReference type="EMBL" id="JACEIB010000003">
    <property type="protein sequence ID" value="MBA2933540.1"/>
    <property type="molecule type" value="Genomic_DNA"/>
</dbReference>
<reference evidence="10 11" key="1">
    <citation type="submission" date="2020-07" db="EMBL/GenBank/DDBJ databases">
        <authorList>
            <person name="Sun Q."/>
        </authorList>
    </citation>
    <scope>NUCLEOTIDE SEQUENCE [LARGE SCALE GENOMIC DNA]</scope>
    <source>
        <strain evidence="10 11">CGMCC 1.13654</strain>
    </source>
</reference>
<keyword evidence="6" id="KW-0464">Manganese</keyword>
<evidence type="ECO:0000256" key="4">
    <source>
        <dbReference type="ARBA" id="ARBA00022723"/>
    </source>
</evidence>
<keyword evidence="7" id="KW-0862">Zinc</keyword>
<evidence type="ECO:0000256" key="1">
    <source>
        <dbReference type="ARBA" id="ARBA00001936"/>
    </source>
</evidence>
<sequence>MRIDPARLWDDLMAIGAITEPDRPWTRRSFSPLFLEGRAFLRDRLEAAGLQVRIDTAGNLIGRLEGREPGLPAIALGSHSDTVPAGGRFDGVAGVIAALEVARAIAEGGGLSHPIEVIDCLAEEPSDFGLSCIGSRGMTGQLTVEMLAMADKSGRTLGDALGAVGGDPGAIASAERSDLAAFLELHIEQGPVLEAERIDLGIVTAIVGIRRVEVEFAGEAAHAGTAPMHLRRDAGYAGARTIVRIRELAEMLAATPEAYFVATVGVVELRPGGSNVVPGFCRLVVDVRSSDTALTDLFMRTLAHDTLEIAAAARVERWRLEVLSDGVPAACDPRLRAVMEEAADALGRSTIAIASGAGHDAAFMARVCPAAMIFIPCLKGMSHNPAEYSSPEQVAIGTETLLETVRRLDRIL</sequence>
<dbReference type="GO" id="GO:0016813">
    <property type="term" value="F:hydrolase activity, acting on carbon-nitrogen (but not peptide) bonds, in linear amidines"/>
    <property type="evidence" value="ECO:0007669"/>
    <property type="project" value="InterPro"/>
</dbReference>
<evidence type="ECO:0000256" key="5">
    <source>
        <dbReference type="ARBA" id="ARBA00022801"/>
    </source>
</evidence>
<feature type="binding site" evidence="7">
    <location>
        <position position="79"/>
    </location>
    <ligand>
        <name>Zn(2+)</name>
        <dbReference type="ChEBI" id="CHEBI:29105"/>
        <label>1</label>
    </ligand>
</feature>
<dbReference type="NCBIfam" id="TIGR01879">
    <property type="entry name" value="hydantase"/>
    <property type="match status" value="1"/>
</dbReference>
<accession>A0A838L3P2</accession>
<dbReference type="InterPro" id="IPR001261">
    <property type="entry name" value="ArgE/DapE_CS"/>
</dbReference>
<evidence type="ECO:0000259" key="9">
    <source>
        <dbReference type="Pfam" id="PF07687"/>
    </source>
</evidence>
<dbReference type="Pfam" id="PF01546">
    <property type="entry name" value="Peptidase_M20"/>
    <property type="match status" value="1"/>
</dbReference>
<keyword evidence="5 10" id="KW-0378">Hydrolase</keyword>
<evidence type="ECO:0000256" key="6">
    <source>
        <dbReference type="ARBA" id="ARBA00023211"/>
    </source>
</evidence>
<dbReference type="AlphaFoldDB" id="A0A838L3P2"/>
<dbReference type="RefSeq" id="WP_160363362.1">
    <property type="nucleotide sequence ID" value="NZ_JACEIB010000003.1"/>
</dbReference>
<dbReference type="InterPro" id="IPR036264">
    <property type="entry name" value="Bact_exopeptidase_dim_dom"/>
</dbReference>
<dbReference type="InterPro" id="IPR010158">
    <property type="entry name" value="Amidase_Cbmase"/>
</dbReference>
<dbReference type="PANTHER" id="PTHR32494:SF19">
    <property type="entry name" value="ALLANTOATE DEIMINASE-RELATED"/>
    <property type="match status" value="1"/>
</dbReference>